<feature type="region of interest" description="Disordered" evidence="1">
    <location>
        <begin position="172"/>
        <end position="195"/>
    </location>
</feature>
<evidence type="ECO:0000313" key="2">
    <source>
        <dbReference type="EMBL" id="MDT0260513.1"/>
    </source>
</evidence>
<name>A0ABU2J8B6_9ACTN</name>
<dbReference type="InterPro" id="IPR018392">
    <property type="entry name" value="LysM"/>
</dbReference>
<accession>A0ABU2J8B6</accession>
<organism evidence="2 3">
    <name type="scientific">Jatrophihabitans lederbergiae</name>
    <dbReference type="NCBI Taxonomy" id="3075547"/>
    <lineage>
        <taxon>Bacteria</taxon>
        <taxon>Bacillati</taxon>
        <taxon>Actinomycetota</taxon>
        <taxon>Actinomycetes</taxon>
        <taxon>Jatrophihabitantales</taxon>
        <taxon>Jatrophihabitantaceae</taxon>
        <taxon>Jatrophihabitans</taxon>
    </lineage>
</organism>
<proteinExistence type="predicted"/>
<evidence type="ECO:0000313" key="3">
    <source>
        <dbReference type="Proteomes" id="UP001183176"/>
    </source>
</evidence>
<comment type="caution">
    <text evidence="2">The sequence shown here is derived from an EMBL/GenBank/DDBJ whole genome shotgun (WGS) entry which is preliminary data.</text>
</comment>
<dbReference type="InterPro" id="IPR036779">
    <property type="entry name" value="LysM_dom_sf"/>
</dbReference>
<reference evidence="3" key="1">
    <citation type="submission" date="2023-07" db="EMBL/GenBank/DDBJ databases">
        <title>30 novel species of actinomycetes from the DSMZ collection.</title>
        <authorList>
            <person name="Nouioui I."/>
        </authorList>
    </citation>
    <scope>NUCLEOTIDE SEQUENCE [LARGE SCALE GENOMIC DNA]</scope>
    <source>
        <strain evidence="3">DSM 44399</strain>
    </source>
</reference>
<dbReference type="CDD" id="cd00118">
    <property type="entry name" value="LysM"/>
    <property type="match status" value="1"/>
</dbReference>
<dbReference type="Proteomes" id="UP001183176">
    <property type="component" value="Unassembled WGS sequence"/>
</dbReference>
<sequence>MGADSAVATLAGALLWLAAMWLCLGTSATVLSLGPGQLGRVADLIARHALPSALRRVVIAAAGASILAAPASAFAAGGSASPQGAAESAAAPAWPTDAAAGSALALQWPTDSDSPGTGATTPRGAPASEVAVRPGDSLWLIARRQLGGSATPAQIATEWPRWYAANRATVGPDPNVLRPGSQLHAPAATQPTTKE</sequence>
<gene>
    <name evidence="2" type="ORF">RM423_03815</name>
</gene>
<dbReference type="EMBL" id="JAVREH010000003">
    <property type="protein sequence ID" value="MDT0260513.1"/>
    <property type="molecule type" value="Genomic_DNA"/>
</dbReference>
<dbReference type="Gene3D" id="3.10.350.10">
    <property type="entry name" value="LysM domain"/>
    <property type="match status" value="1"/>
</dbReference>
<evidence type="ECO:0000256" key="1">
    <source>
        <dbReference type="SAM" id="MobiDB-lite"/>
    </source>
</evidence>
<feature type="region of interest" description="Disordered" evidence="1">
    <location>
        <begin position="107"/>
        <end position="130"/>
    </location>
</feature>
<feature type="compositionally biased region" description="Polar residues" evidence="1">
    <location>
        <begin position="109"/>
        <end position="120"/>
    </location>
</feature>
<keyword evidence="3" id="KW-1185">Reference proteome</keyword>
<protein>
    <submittedName>
        <fullName evidence="2">LysM domain-containing protein</fullName>
    </submittedName>
</protein>
<dbReference type="RefSeq" id="WP_311421663.1">
    <property type="nucleotide sequence ID" value="NZ_JAVREH010000003.1"/>
</dbReference>